<feature type="non-terminal residue" evidence="1">
    <location>
        <position position="783"/>
    </location>
</feature>
<evidence type="ECO:0000313" key="2">
    <source>
        <dbReference type="Proteomes" id="UP000283482"/>
    </source>
</evidence>
<dbReference type="Proteomes" id="UP000283482">
    <property type="component" value="Unassembled WGS sequence"/>
</dbReference>
<dbReference type="EMBL" id="QSGN01000047">
    <property type="protein sequence ID" value="RHB25102.1"/>
    <property type="molecule type" value="Genomic_DNA"/>
</dbReference>
<proteinExistence type="predicted"/>
<sequence>MVDIKDISGKTRFSTPINAGAKGRFTLMKEDYIILPFSVPDPVYFKLGDYVDLSGVLDESLGGLLSKVYEIVDLQKPAFNASTGGYDYKLRMDAYYWKWKNKIFKYTPEHAGHEASWSLTAPLDVQLGVFLRNLKALGYTYKGKEFEFSIDSTVENKAVAMRYDNMNLLDALFSMADKEKWDCDCWITDNIIHFGRNEYGDSVRIELGVEASAMTRSDSKGTYATRIYAFGSTRNIPADYRPVDEQTVVNGVVQRRLMLPADTPYIDVYPDMSEEEAIEDIVVFENVYPRRTGTLSDVHTRTEEVKDENGTKETVTYYRYKDTGLEFKDEYLIEGQELRIRFQSGKLNGMEFGVIFNPDPKDDMRGAQLWEIVRNEDYGRMLPDDTLCPENGDEYVLSGFKIQLVSDRYTPEAEQELKGKALEYADRRKRDDGTYNTTLDSEWVYNDRLRRFYEFGQKVFLVNRAFFENGRDSRILGWEFNLDKPWDSPTYIIGESMPYSRIGDMEDKIDSLTYKGQTYTGGGNGVYIIRTNDTTAPSDSNVFSARRSLVSFLRKDKSDKTEYLLKLLAGGEFGEFVDSMIAGKGAGIFPDGRGQFERLEVRGSLSVLDLIINQIQGMESDYSFTEIGKIESVEDLGESTYRLSIEKRTDFDFMKFQENDVCFSIINTLLTGGSEYYTSWMRILATNAQENSITVVLYPDSEVPGGTNYPPLAGYNVTRRGNSTLPEEGGFNGRAQSWMISSREGRIMFLSNVYKPILEDYNYSISIGRFPRTKALEKLPISE</sequence>
<evidence type="ECO:0000313" key="1">
    <source>
        <dbReference type="EMBL" id="RHB25102.1"/>
    </source>
</evidence>
<accession>A0A413UX26</accession>
<reference evidence="1 2" key="1">
    <citation type="submission" date="2018-08" db="EMBL/GenBank/DDBJ databases">
        <title>A genome reference for cultivated species of the human gut microbiota.</title>
        <authorList>
            <person name="Zou Y."/>
            <person name="Xue W."/>
            <person name="Luo G."/>
        </authorList>
    </citation>
    <scope>NUCLEOTIDE SEQUENCE [LARGE SCALE GENOMIC DNA]</scope>
    <source>
        <strain evidence="1 2">AM40-34</strain>
    </source>
</reference>
<gene>
    <name evidence="1" type="ORF">DW889_14475</name>
</gene>
<dbReference type="RefSeq" id="WP_117907596.1">
    <property type="nucleotide sequence ID" value="NZ_QSGN01000047.1"/>
</dbReference>
<name>A0A413UX26_BACSE</name>
<dbReference type="AlphaFoldDB" id="A0A413UX26"/>
<protein>
    <submittedName>
        <fullName evidence="1">Uncharacterized protein</fullName>
    </submittedName>
</protein>
<comment type="caution">
    <text evidence="1">The sequence shown here is derived from an EMBL/GenBank/DDBJ whole genome shotgun (WGS) entry which is preliminary data.</text>
</comment>
<organism evidence="1 2">
    <name type="scientific">Bacteroides stercoris</name>
    <dbReference type="NCBI Taxonomy" id="46506"/>
    <lineage>
        <taxon>Bacteria</taxon>
        <taxon>Pseudomonadati</taxon>
        <taxon>Bacteroidota</taxon>
        <taxon>Bacteroidia</taxon>
        <taxon>Bacteroidales</taxon>
        <taxon>Bacteroidaceae</taxon>
        <taxon>Bacteroides</taxon>
    </lineage>
</organism>